<accession>A0A564Y631</accession>
<sequence length="96" mass="11282">QEKSRLASIFAFGEDLGKKKLQDKEETPVPKLSRFDELFNELQDRQFFLEEMRSMGRASAYEGQIQSEISQIIREMEQIDKRESEKLLNTLIKPSK</sequence>
<evidence type="ECO:0000313" key="1">
    <source>
        <dbReference type="EMBL" id="VUZ42765.1"/>
    </source>
</evidence>
<keyword evidence="2" id="KW-1185">Reference proteome</keyword>
<dbReference type="EMBL" id="CABIJS010000106">
    <property type="protein sequence ID" value="VUZ42765.1"/>
    <property type="molecule type" value="Genomic_DNA"/>
</dbReference>
<dbReference type="InterPro" id="IPR007914">
    <property type="entry name" value="UPF0193"/>
</dbReference>
<organism evidence="1 2">
    <name type="scientific">Hymenolepis diminuta</name>
    <name type="common">Rat tapeworm</name>
    <dbReference type="NCBI Taxonomy" id="6216"/>
    <lineage>
        <taxon>Eukaryota</taxon>
        <taxon>Metazoa</taxon>
        <taxon>Spiralia</taxon>
        <taxon>Lophotrochozoa</taxon>
        <taxon>Platyhelminthes</taxon>
        <taxon>Cestoda</taxon>
        <taxon>Eucestoda</taxon>
        <taxon>Cyclophyllidea</taxon>
        <taxon>Hymenolepididae</taxon>
        <taxon>Hymenolepis</taxon>
    </lineage>
</organism>
<evidence type="ECO:0000313" key="2">
    <source>
        <dbReference type="Proteomes" id="UP000321570"/>
    </source>
</evidence>
<dbReference type="Pfam" id="PF05250">
    <property type="entry name" value="UPF0193"/>
    <property type="match status" value="1"/>
</dbReference>
<proteinExistence type="predicted"/>
<dbReference type="Proteomes" id="UP000321570">
    <property type="component" value="Unassembled WGS sequence"/>
</dbReference>
<name>A0A564Y631_HYMDI</name>
<gene>
    <name evidence="1" type="ORF">WMSIL1_LOCUS3321</name>
</gene>
<dbReference type="PANTHER" id="PTHR28348">
    <property type="entry name" value="UPF0193 PROTEIN EVG1"/>
    <property type="match status" value="1"/>
</dbReference>
<protein>
    <submittedName>
        <fullName evidence="1">Uncharacterized protein</fullName>
    </submittedName>
</protein>
<dbReference type="AlphaFoldDB" id="A0A564Y631"/>
<dbReference type="PANTHER" id="PTHR28348:SF1">
    <property type="entry name" value="UPF0193 PROTEIN EVG1"/>
    <property type="match status" value="1"/>
</dbReference>
<feature type="non-terminal residue" evidence="1">
    <location>
        <position position="1"/>
    </location>
</feature>
<reference evidence="1 2" key="1">
    <citation type="submission" date="2019-07" db="EMBL/GenBank/DDBJ databases">
        <authorList>
            <person name="Jastrzebski P J."/>
            <person name="Paukszto L."/>
            <person name="Jastrzebski P J."/>
        </authorList>
    </citation>
    <scope>NUCLEOTIDE SEQUENCE [LARGE SCALE GENOMIC DNA]</scope>
    <source>
        <strain evidence="1 2">WMS-il1</strain>
    </source>
</reference>